<comment type="caution">
    <text evidence="17">The sequence shown here is derived from an EMBL/GenBank/DDBJ whole genome shotgun (WGS) entry which is preliminary data.</text>
</comment>
<evidence type="ECO:0000256" key="11">
    <source>
        <dbReference type="ARBA" id="ARBA00023268"/>
    </source>
</evidence>
<dbReference type="InterPro" id="IPR000214">
    <property type="entry name" value="Znf_DNA_glyclase/AP_lyase"/>
</dbReference>
<keyword evidence="3" id="KW-0479">Metal-binding</keyword>
<dbReference type="InterPro" id="IPR015886">
    <property type="entry name" value="H2TH_FPG"/>
</dbReference>
<evidence type="ECO:0000313" key="17">
    <source>
        <dbReference type="EMBL" id="MCQ4041046.1"/>
    </source>
</evidence>
<dbReference type="SUPFAM" id="SSF46946">
    <property type="entry name" value="S13-like H2TH domain"/>
    <property type="match status" value="1"/>
</dbReference>
<keyword evidence="8" id="KW-0238">DNA-binding</keyword>
<evidence type="ECO:0000256" key="9">
    <source>
        <dbReference type="ARBA" id="ARBA00023204"/>
    </source>
</evidence>
<organism evidence="17 18">
    <name type="scientific">Streptantibioticus rubrisoli</name>
    <dbReference type="NCBI Taxonomy" id="1387313"/>
    <lineage>
        <taxon>Bacteria</taxon>
        <taxon>Bacillati</taxon>
        <taxon>Actinomycetota</taxon>
        <taxon>Actinomycetes</taxon>
        <taxon>Kitasatosporales</taxon>
        <taxon>Streptomycetaceae</taxon>
        <taxon>Streptantibioticus</taxon>
    </lineage>
</organism>
<feature type="domain" description="Formamidopyrimidine-DNA glycosylase catalytic" evidence="16">
    <location>
        <begin position="2"/>
        <end position="113"/>
    </location>
</feature>
<dbReference type="InterPro" id="IPR035937">
    <property type="entry name" value="FPG_N"/>
</dbReference>
<dbReference type="InterPro" id="IPR015887">
    <property type="entry name" value="DNA_glyclase_Znf_dom_DNA_BS"/>
</dbReference>
<accession>A0ABT1P6P0</accession>
<dbReference type="PROSITE" id="PS01242">
    <property type="entry name" value="ZF_FPG_1"/>
    <property type="match status" value="1"/>
</dbReference>
<comment type="similarity">
    <text evidence="2">Belongs to the FPG family.</text>
</comment>
<evidence type="ECO:0000256" key="3">
    <source>
        <dbReference type="ARBA" id="ARBA00022723"/>
    </source>
</evidence>
<keyword evidence="11" id="KW-0511">Multifunctional enzyme</keyword>
<keyword evidence="4" id="KW-0227">DNA damage</keyword>
<keyword evidence="7" id="KW-0862">Zinc</keyword>
<evidence type="ECO:0000259" key="16">
    <source>
        <dbReference type="PROSITE" id="PS51068"/>
    </source>
</evidence>
<keyword evidence="6" id="KW-0378">Hydrolase</keyword>
<evidence type="ECO:0000256" key="10">
    <source>
        <dbReference type="ARBA" id="ARBA00023239"/>
    </source>
</evidence>
<dbReference type="SUPFAM" id="SSF57716">
    <property type="entry name" value="Glucocorticoid receptor-like (DNA-binding domain)"/>
    <property type="match status" value="1"/>
</dbReference>
<comment type="catalytic activity">
    <reaction evidence="1">
        <text>Hydrolysis of DNA containing ring-opened 7-methylguanine residues, releasing 2,6-diamino-4-hydroxy-5-(N-methyl)formamidopyrimidine.</text>
        <dbReference type="EC" id="3.2.2.23"/>
    </reaction>
</comment>
<keyword evidence="18" id="KW-1185">Reference proteome</keyword>
<keyword evidence="9" id="KW-0234">DNA repair</keyword>
<dbReference type="PANTHER" id="PTHR22993">
    <property type="entry name" value="FORMAMIDOPYRIMIDINE-DNA GLYCOSYLASE"/>
    <property type="match status" value="1"/>
</dbReference>
<keyword evidence="12" id="KW-0326">Glycosidase</keyword>
<dbReference type="SMART" id="SM00898">
    <property type="entry name" value="Fapy_DNA_glyco"/>
    <property type="match status" value="1"/>
</dbReference>
<evidence type="ECO:0000256" key="7">
    <source>
        <dbReference type="ARBA" id="ARBA00022833"/>
    </source>
</evidence>
<dbReference type="Pfam" id="PF01149">
    <property type="entry name" value="Fapy_DNA_glyco"/>
    <property type="match status" value="1"/>
</dbReference>
<name>A0ABT1P6P0_9ACTN</name>
<dbReference type="InterPro" id="IPR010979">
    <property type="entry name" value="Ribosomal_uS13-like_H2TH"/>
</dbReference>
<dbReference type="Gene3D" id="1.10.8.50">
    <property type="match status" value="1"/>
</dbReference>
<evidence type="ECO:0000256" key="14">
    <source>
        <dbReference type="PROSITE-ProRule" id="PRU00391"/>
    </source>
</evidence>
<keyword evidence="5 14" id="KW-0863">Zinc-finger</keyword>
<evidence type="ECO:0000256" key="4">
    <source>
        <dbReference type="ARBA" id="ARBA00022763"/>
    </source>
</evidence>
<evidence type="ECO:0000256" key="5">
    <source>
        <dbReference type="ARBA" id="ARBA00022771"/>
    </source>
</evidence>
<dbReference type="SUPFAM" id="SSF81624">
    <property type="entry name" value="N-terminal domain of MutM-like DNA repair proteins"/>
    <property type="match status" value="1"/>
</dbReference>
<sequence>MPELPDVEGFRRVLAAHGQGRRIADVTVADPGVLRGVSARGLRRELVGKRFDTPERHGKWLIARTDGPVLLMHFGMTGALVPGTPDDPPDPHDRVVFVLDDGELRFRDQRKLQGIRLGDEAEAKRVLATQGPDAMAVGRDEFERSMSRRRGRIKAALLDQSLIAGLGNLLADEILWRAGVHPACPVREVEGARLRRLHTQMRQVLRASVRVGHVPGRPSWLTGRRYEQDPHCPRCASPLCTGRVAGRGTVWCPRCQPGGC</sequence>
<gene>
    <name evidence="17" type="ORF">NON19_03155</name>
</gene>
<evidence type="ECO:0000256" key="6">
    <source>
        <dbReference type="ARBA" id="ARBA00022801"/>
    </source>
</evidence>
<dbReference type="InterPro" id="IPR012319">
    <property type="entry name" value="FPG_cat"/>
</dbReference>
<proteinExistence type="inferred from homology"/>
<keyword evidence="10" id="KW-0456">Lyase</keyword>
<evidence type="ECO:0000256" key="8">
    <source>
        <dbReference type="ARBA" id="ARBA00023125"/>
    </source>
</evidence>
<dbReference type="PANTHER" id="PTHR22993:SF9">
    <property type="entry name" value="FORMAMIDOPYRIMIDINE-DNA GLYCOSYLASE"/>
    <property type="match status" value="1"/>
</dbReference>
<dbReference type="PROSITE" id="PS51066">
    <property type="entry name" value="ZF_FPG_2"/>
    <property type="match status" value="1"/>
</dbReference>
<protein>
    <submittedName>
        <fullName evidence="17">Fpg/Nei family DNA glycosylase</fullName>
    </submittedName>
</protein>
<evidence type="ECO:0000256" key="2">
    <source>
        <dbReference type="ARBA" id="ARBA00009409"/>
    </source>
</evidence>
<feature type="domain" description="FPG-type" evidence="15">
    <location>
        <begin position="224"/>
        <end position="257"/>
    </location>
</feature>
<reference evidence="17 18" key="1">
    <citation type="submission" date="2022-06" db="EMBL/GenBank/DDBJ databases">
        <title>Draft genome sequence of type strain Streptomyces rubrisoli DSM 42083.</title>
        <authorList>
            <person name="Duangmal K."/>
            <person name="Klaysubun C."/>
        </authorList>
    </citation>
    <scope>NUCLEOTIDE SEQUENCE [LARGE SCALE GENOMIC DNA]</scope>
    <source>
        <strain evidence="17 18">DSM 42083</strain>
    </source>
</reference>
<dbReference type="Gene3D" id="3.20.190.10">
    <property type="entry name" value="MutM-like, N-terminal"/>
    <property type="match status" value="1"/>
</dbReference>
<comment type="catalytic activity">
    <reaction evidence="13">
        <text>2'-deoxyribonucleotide-(2'-deoxyribose 5'-phosphate)-2'-deoxyribonucleotide-DNA = a 3'-end 2'-deoxyribonucleotide-(2,3-dehydro-2,3-deoxyribose 5'-phosphate)-DNA + a 5'-end 5'-phospho-2'-deoxyribonucleoside-DNA + H(+)</text>
        <dbReference type="Rhea" id="RHEA:66592"/>
        <dbReference type="Rhea" id="RHEA-COMP:13180"/>
        <dbReference type="Rhea" id="RHEA-COMP:16897"/>
        <dbReference type="Rhea" id="RHEA-COMP:17067"/>
        <dbReference type="ChEBI" id="CHEBI:15378"/>
        <dbReference type="ChEBI" id="CHEBI:136412"/>
        <dbReference type="ChEBI" id="CHEBI:157695"/>
        <dbReference type="ChEBI" id="CHEBI:167181"/>
        <dbReference type="EC" id="4.2.99.18"/>
    </reaction>
</comment>
<dbReference type="EMBL" id="JANFNH010000001">
    <property type="protein sequence ID" value="MCQ4041046.1"/>
    <property type="molecule type" value="Genomic_DNA"/>
</dbReference>
<evidence type="ECO:0000259" key="15">
    <source>
        <dbReference type="PROSITE" id="PS51066"/>
    </source>
</evidence>
<dbReference type="Proteomes" id="UP001206206">
    <property type="component" value="Unassembled WGS sequence"/>
</dbReference>
<dbReference type="PROSITE" id="PS51068">
    <property type="entry name" value="FPG_CAT"/>
    <property type="match status" value="1"/>
</dbReference>
<dbReference type="SMART" id="SM01232">
    <property type="entry name" value="H2TH"/>
    <property type="match status" value="1"/>
</dbReference>
<evidence type="ECO:0000256" key="1">
    <source>
        <dbReference type="ARBA" id="ARBA00001668"/>
    </source>
</evidence>
<dbReference type="RefSeq" id="WP_255924981.1">
    <property type="nucleotide sequence ID" value="NZ_JANFNH010000001.1"/>
</dbReference>
<evidence type="ECO:0000256" key="12">
    <source>
        <dbReference type="ARBA" id="ARBA00023295"/>
    </source>
</evidence>
<dbReference type="Pfam" id="PF06831">
    <property type="entry name" value="H2TH"/>
    <property type="match status" value="1"/>
</dbReference>
<evidence type="ECO:0000313" key="18">
    <source>
        <dbReference type="Proteomes" id="UP001206206"/>
    </source>
</evidence>
<evidence type="ECO:0000256" key="13">
    <source>
        <dbReference type="ARBA" id="ARBA00044632"/>
    </source>
</evidence>